<keyword evidence="1" id="KW-0812">Transmembrane</keyword>
<feature type="transmembrane region" description="Helical" evidence="1">
    <location>
        <begin position="88"/>
        <end position="113"/>
    </location>
</feature>
<keyword evidence="1" id="KW-0472">Membrane</keyword>
<keyword evidence="1" id="KW-1133">Transmembrane helix</keyword>
<organism evidence="2 3">
    <name type="scientific">Acrobeloides nanus</name>
    <dbReference type="NCBI Taxonomy" id="290746"/>
    <lineage>
        <taxon>Eukaryota</taxon>
        <taxon>Metazoa</taxon>
        <taxon>Ecdysozoa</taxon>
        <taxon>Nematoda</taxon>
        <taxon>Chromadorea</taxon>
        <taxon>Rhabditida</taxon>
        <taxon>Tylenchina</taxon>
        <taxon>Cephalobomorpha</taxon>
        <taxon>Cephaloboidea</taxon>
        <taxon>Cephalobidae</taxon>
        <taxon>Acrobeloides</taxon>
    </lineage>
</organism>
<accession>A0A914D8M2</accession>
<dbReference type="WBParaSite" id="ACRNAN_scaffold2112.g16100.t1">
    <property type="protein sequence ID" value="ACRNAN_scaffold2112.g16100.t1"/>
    <property type="gene ID" value="ACRNAN_scaffold2112.g16100"/>
</dbReference>
<sequence length="186" mass="20929">MYMLLRERDLHNDNYYKCLCGTHVRTGAFIVAIIGVVFGLIQLLSASTPCLNSGIVKYNILCGLLTIFVNSLVICADQKEKPWAYLPYIIFKGLVILFYAFVVIVLLIIGIFAPSDAPTIFSGKTPEEQIMAVRIVFISGAIVLLIFNAFLLWFASIVFRAYQYMREAVNQGILGNQQEIDDRIFS</sequence>
<keyword evidence="2" id="KW-1185">Reference proteome</keyword>
<feature type="transmembrane region" description="Helical" evidence="1">
    <location>
        <begin position="133"/>
        <end position="159"/>
    </location>
</feature>
<evidence type="ECO:0000256" key="1">
    <source>
        <dbReference type="SAM" id="Phobius"/>
    </source>
</evidence>
<feature type="transmembrane region" description="Helical" evidence="1">
    <location>
        <begin position="27"/>
        <end position="46"/>
    </location>
</feature>
<dbReference type="AlphaFoldDB" id="A0A914D8M2"/>
<name>A0A914D8M2_9BILA</name>
<dbReference type="PANTHER" id="PTHR34851">
    <property type="entry name" value="PROTEIN CBG05235-RELATED"/>
    <property type="match status" value="1"/>
</dbReference>
<protein>
    <submittedName>
        <fullName evidence="3">Lysosomal-associated transmembrane protein 4B</fullName>
    </submittedName>
</protein>
<feature type="transmembrane region" description="Helical" evidence="1">
    <location>
        <begin position="58"/>
        <end position="76"/>
    </location>
</feature>
<dbReference type="Proteomes" id="UP000887540">
    <property type="component" value="Unplaced"/>
</dbReference>
<evidence type="ECO:0000313" key="3">
    <source>
        <dbReference type="WBParaSite" id="ACRNAN_scaffold2112.g16100.t1"/>
    </source>
</evidence>
<reference evidence="3" key="1">
    <citation type="submission" date="2022-11" db="UniProtKB">
        <authorList>
            <consortium name="WormBaseParasite"/>
        </authorList>
    </citation>
    <scope>IDENTIFICATION</scope>
</reference>
<dbReference type="PANTHER" id="PTHR34851:SF5">
    <property type="entry name" value="MARVEL DOMAIN-CONTAINING PROTEIN"/>
    <property type="match status" value="1"/>
</dbReference>
<proteinExistence type="predicted"/>
<evidence type="ECO:0000313" key="2">
    <source>
        <dbReference type="Proteomes" id="UP000887540"/>
    </source>
</evidence>